<keyword evidence="4 13" id="KW-0328">Glycosyltransferase</keyword>
<dbReference type="InterPro" id="IPR002659">
    <property type="entry name" value="Glyco_trans_31"/>
</dbReference>
<dbReference type="Proteomes" id="UP000504632">
    <property type="component" value="Chromosome 14"/>
</dbReference>
<name>A0A6J2WTW8_CHACN</name>
<evidence type="ECO:0000256" key="9">
    <source>
        <dbReference type="ARBA" id="ARBA00023034"/>
    </source>
</evidence>
<dbReference type="GO" id="GO:0000139">
    <property type="term" value="C:Golgi membrane"/>
    <property type="evidence" value="ECO:0007669"/>
    <property type="project" value="UniProtKB-SubCell"/>
</dbReference>
<dbReference type="FunFam" id="3.90.550.50:FF:000001">
    <property type="entry name" value="Hexosyltransferase"/>
    <property type="match status" value="1"/>
</dbReference>
<evidence type="ECO:0000256" key="6">
    <source>
        <dbReference type="ARBA" id="ARBA00022692"/>
    </source>
</evidence>
<keyword evidence="7" id="KW-0735">Signal-anchor</keyword>
<dbReference type="GeneID" id="115827930"/>
<sequence>MAMRRMFNKLVSILKSTSHPHHDGLVKLKSTFRGRLISPKCSTERYRRSRVISLLGPPKRPTPISSEFFKLISPSTYKYILNQPEACRRRNPFLALMIPTAPDGIDYRNSVRKTWGQSNLIPNITVVRLFYVGIPANNADRRIQEGLEKESEHYGDIIQMDFLDSYYNLTIKTMMIMNWLATHCRSASFAMKIDADVFLNVPYLVNYLVAQGRSTLRDFITGSVIKDGRPRRSQNSKWYLPEHVYPEAFFPPYVSGAGYVFSIDLAKKISWASKFARPVPLEDVYVGLCLRVLGIKPAYAQTLFPLRNLFEVRRLKYERCTFANYILITGFTPRQLINIWHDFQNARLSC</sequence>
<organism evidence="14 15">
    <name type="scientific">Chanos chanos</name>
    <name type="common">Milkfish</name>
    <name type="synonym">Mugil chanos</name>
    <dbReference type="NCBI Taxonomy" id="29144"/>
    <lineage>
        <taxon>Eukaryota</taxon>
        <taxon>Metazoa</taxon>
        <taxon>Chordata</taxon>
        <taxon>Craniata</taxon>
        <taxon>Vertebrata</taxon>
        <taxon>Euteleostomi</taxon>
        <taxon>Actinopterygii</taxon>
        <taxon>Neopterygii</taxon>
        <taxon>Teleostei</taxon>
        <taxon>Ostariophysi</taxon>
        <taxon>Gonorynchiformes</taxon>
        <taxon>Chanidae</taxon>
        <taxon>Chanos</taxon>
    </lineage>
</organism>
<evidence type="ECO:0000256" key="8">
    <source>
        <dbReference type="ARBA" id="ARBA00022989"/>
    </source>
</evidence>
<reference evidence="15" key="1">
    <citation type="submission" date="2025-08" db="UniProtKB">
        <authorList>
            <consortium name="RefSeq"/>
        </authorList>
    </citation>
    <scope>IDENTIFICATION</scope>
</reference>
<accession>A0A6J2WTW8</accession>
<proteinExistence type="inferred from homology"/>
<dbReference type="GO" id="GO:0006629">
    <property type="term" value="P:lipid metabolic process"/>
    <property type="evidence" value="ECO:0007669"/>
    <property type="project" value="UniProtKB-KW"/>
</dbReference>
<evidence type="ECO:0000256" key="11">
    <source>
        <dbReference type="ARBA" id="ARBA00023136"/>
    </source>
</evidence>
<evidence type="ECO:0000256" key="12">
    <source>
        <dbReference type="ARBA" id="ARBA00023180"/>
    </source>
</evidence>
<keyword evidence="6" id="KW-0812">Transmembrane</keyword>
<dbReference type="Pfam" id="PF01762">
    <property type="entry name" value="Galactosyl_T"/>
    <property type="match status" value="1"/>
</dbReference>
<dbReference type="AlphaFoldDB" id="A0A6J2WTW8"/>
<dbReference type="GO" id="GO:0006493">
    <property type="term" value="P:protein O-linked glycosylation"/>
    <property type="evidence" value="ECO:0007669"/>
    <property type="project" value="TreeGrafter"/>
</dbReference>
<keyword evidence="9 13" id="KW-0333">Golgi apparatus</keyword>
<evidence type="ECO:0000256" key="13">
    <source>
        <dbReference type="RuleBase" id="RU363063"/>
    </source>
</evidence>
<gene>
    <name evidence="15" type="primary">b3galt8</name>
</gene>
<keyword evidence="10" id="KW-0443">Lipid metabolism</keyword>
<evidence type="ECO:0000256" key="5">
    <source>
        <dbReference type="ARBA" id="ARBA00022679"/>
    </source>
</evidence>
<dbReference type="CTD" id="100003996"/>
<evidence type="ECO:0000256" key="7">
    <source>
        <dbReference type="ARBA" id="ARBA00022968"/>
    </source>
</evidence>
<keyword evidence="5" id="KW-0808">Transferase</keyword>
<keyword evidence="12" id="KW-0325">Glycoprotein</keyword>
<dbReference type="RefSeq" id="XP_030647686.1">
    <property type="nucleotide sequence ID" value="XM_030791826.1"/>
</dbReference>
<dbReference type="PANTHER" id="PTHR11214:SF361">
    <property type="entry name" value="HEXOSYLTRANSFERASE"/>
    <property type="match status" value="1"/>
</dbReference>
<dbReference type="Gene3D" id="3.90.550.50">
    <property type="match status" value="1"/>
</dbReference>
<evidence type="ECO:0000256" key="4">
    <source>
        <dbReference type="ARBA" id="ARBA00022676"/>
    </source>
</evidence>
<keyword evidence="14" id="KW-1185">Reference proteome</keyword>
<keyword evidence="8" id="KW-1133">Transmembrane helix</keyword>
<dbReference type="PANTHER" id="PTHR11214">
    <property type="entry name" value="BETA-1,3-N-ACETYLGLUCOSAMINYLTRANSFERASE"/>
    <property type="match status" value="1"/>
</dbReference>
<dbReference type="EC" id="2.4.1.-" evidence="13"/>
<comment type="similarity">
    <text evidence="3 13">Belongs to the glycosyltransferase 31 family.</text>
</comment>
<evidence type="ECO:0000313" key="15">
    <source>
        <dbReference type="RefSeq" id="XP_030647686.1"/>
    </source>
</evidence>
<protein>
    <recommendedName>
        <fullName evidence="13">Hexosyltransferase</fullName>
        <ecNumber evidence="13">2.4.1.-</ecNumber>
    </recommendedName>
</protein>
<comment type="subcellular location">
    <subcellularLocation>
        <location evidence="1 13">Golgi apparatus membrane</location>
        <topology evidence="1 13">Single-pass type II membrane protein</topology>
    </subcellularLocation>
</comment>
<dbReference type="InParanoid" id="A0A6J2WTW8"/>
<comment type="pathway">
    <text evidence="2">Protein modification; protein glycosylation.</text>
</comment>
<evidence type="ECO:0000313" key="14">
    <source>
        <dbReference type="Proteomes" id="UP000504632"/>
    </source>
</evidence>
<evidence type="ECO:0000256" key="1">
    <source>
        <dbReference type="ARBA" id="ARBA00004323"/>
    </source>
</evidence>
<evidence type="ECO:0000256" key="10">
    <source>
        <dbReference type="ARBA" id="ARBA00023098"/>
    </source>
</evidence>
<dbReference type="OrthoDB" id="5957813at2759"/>
<evidence type="ECO:0000256" key="2">
    <source>
        <dbReference type="ARBA" id="ARBA00004922"/>
    </source>
</evidence>
<keyword evidence="11" id="KW-0472">Membrane</keyword>
<evidence type="ECO:0000256" key="3">
    <source>
        <dbReference type="ARBA" id="ARBA00008661"/>
    </source>
</evidence>
<dbReference type="GO" id="GO:0008499">
    <property type="term" value="F:N-acetyl-beta-D-glucosaminide beta-(1,3)-galactosyltransferase activity"/>
    <property type="evidence" value="ECO:0007669"/>
    <property type="project" value="TreeGrafter"/>
</dbReference>